<reference evidence="3 4" key="1">
    <citation type="submission" date="2017-02" db="EMBL/GenBank/DDBJ databases">
        <authorList>
            <person name="Peterson S.W."/>
        </authorList>
    </citation>
    <scope>NUCLEOTIDE SEQUENCE [LARGE SCALE GENOMIC DNA]</scope>
    <source>
        <strain evidence="3 4">ATCC 27749</strain>
    </source>
</reference>
<dbReference type="AlphaFoldDB" id="A0A1T4XWR1"/>
<dbReference type="InterPro" id="IPR036086">
    <property type="entry name" value="ParB/Sulfiredoxin_sf"/>
</dbReference>
<dbReference type="CDD" id="cd16407">
    <property type="entry name" value="ParB_N_like"/>
    <property type="match status" value="1"/>
</dbReference>
<dbReference type="Gene3D" id="3.90.1530.30">
    <property type="match status" value="1"/>
</dbReference>
<dbReference type="PANTHER" id="PTHR33375:SF1">
    <property type="entry name" value="CHROMOSOME-PARTITIONING PROTEIN PARB-RELATED"/>
    <property type="match status" value="1"/>
</dbReference>
<dbReference type="InterPro" id="IPR003115">
    <property type="entry name" value="ParB_N"/>
</dbReference>
<evidence type="ECO:0000313" key="3">
    <source>
        <dbReference type="EMBL" id="SKA93944.1"/>
    </source>
</evidence>
<dbReference type="SUPFAM" id="SSF109709">
    <property type="entry name" value="KorB DNA-binding domain-like"/>
    <property type="match status" value="1"/>
</dbReference>
<sequence>MAAKNKFLNAMKMPSIDDMFSSEADRQRESGDLVTEVPLSELHPFVGHPFEVRDDEDMQKLVDSIRENGVLTNLTVRRRAEGGYEIISGHRRFHAAQRAGLDRVKVQVRDIDDDQAIIDMVDSNIQREHISPMEKARAYAMKLEAISRQGARQDLTSAQVGRKLESADIVGKEAGDSRMQVRRYIRLNSLVPDLQKKVDDGSLKFNPAVELSYLSPSEQNDFLDYIESQSCSPSLSQAQKLKAASKEGALDHGKLLEIMGSKKPSVPPRDPTLTISISKIARYFPAGCTQEQMVGIIMQLLERNSRHLMPEKQTSLER</sequence>
<dbReference type="Proteomes" id="UP000190286">
    <property type="component" value="Unassembled WGS sequence"/>
</dbReference>
<dbReference type="InterPro" id="IPR004437">
    <property type="entry name" value="ParB/RepB/Spo0J"/>
</dbReference>
<dbReference type="EMBL" id="FUYF01000020">
    <property type="protein sequence ID" value="SKA93944.1"/>
    <property type="molecule type" value="Genomic_DNA"/>
</dbReference>
<dbReference type="PANTHER" id="PTHR33375">
    <property type="entry name" value="CHROMOSOME-PARTITIONING PROTEIN PARB-RELATED"/>
    <property type="match status" value="1"/>
</dbReference>
<proteinExistence type="inferred from homology"/>
<dbReference type="GeneID" id="93338896"/>
<dbReference type="InterPro" id="IPR050336">
    <property type="entry name" value="Chromosome_partition/occlusion"/>
</dbReference>
<dbReference type="NCBIfam" id="TIGR00180">
    <property type="entry name" value="parB_part"/>
    <property type="match status" value="1"/>
</dbReference>
<feature type="domain" description="ParB-like N-terminal" evidence="2">
    <location>
        <begin position="35"/>
        <end position="125"/>
    </location>
</feature>
<dbReference type="STRING" id="745368.SAMN02745178_02458"/>
<dbReference type="Pfam" id="PF02195">
    <property type="entry name" value="ParB_N"/>
    <property type="match status" value="1"/>
</dbReference>
<dbReference type="GO" id="GO:0005694">
    <property type="term" value="C:chromosome"/>
    <property type="evidence" value="ECO:0007669"/>
    <property type="project" value="TreeGrafter"/>
</dbReference>
<comment type="similarity">
    <text evidence="1">Belongs to the ParB family.</text>
</comment>
<dbReference type="SMART" id="SM00470">
    <property type="entry name" value="ParB"/>
    <property type="match status" value="1"/>
</dbReference>
<dbReference type="GO" id="GO:0003677">
    <property type="term" value="F:DNA binding"/>
    <property type="evidence" value="ECO:0007669"/>
    <property type="project" value="InterPro"/>
</dbReference>
<protein>
    <submittedName>
        <fullName evidence="3">Chromosome partitioning protein, ParB family</fullName>
    </submittedName>
</protein>
<gene>
    <name evidence="3" type="ORF">SAMN02745178_02458</name>
</gene>
<dbReference type="SUPFAM" id="SSF110849">
    <property type="entry name" value="ParB/Sulfiredoxin"/>
    <property type="match status" value="1"/>
</dbReference>
<dbReference type="RefSeq" id="WP_242943461.1">
    <property type="nucleotide sequence ID" value="NZ_FUYF01000020.1"/>
</dbReference>
<dbReference type="Gene3D" id="1.10.10.2830">
    <property type="match status" value="1"/>
</dbReference>
<evidence type="ECO:0000259" key="2">
    <source>
        <dbReference type="SMART" id="SM00470"/>
    </source>
</evidence>
<name>A0A1T4XWR1_9FIRM</name>
<organism evidence="3 4">
    <name type="scientific">Gemmiger formicilis</name>
    <dbReference type="NCBI Taxonomy" id="745368"/>
    <lineage>
        <taxon>Bacteria</taxon>
        <taxon>Bacillati</taxon>
        <taxon>Bacillota</taxon>
        <taxon>Clostridia</taxon>
        <taxon>Eubacteriales</taxon>
        <taxon>Gemmiger</taxon>
    </lineage>
</organism>
<accession>A0A1T4XWR1</accession>
<evidence type="ECO:0000313" key="4">
    <source>
        <dbReference type="Proteomes" id="UP000190286"/>
    </source>
</evidence>
<evidence type="ECO:0000256" key="1">
    <source>
        <dbReference type="ARBA" id="ARBA00006295"/>
    </source>
</evidence>
<dbReference type="GO" id="GO:0007059">
    <property type="term" value="P:chromosome segregation"/>
    <property type="evidence" value="ECO:0007669"/>
    <property type="project" value="TreeGrafter"/>
</dbReference>
<keyword evidence="4" id="KW-1185">Reference proteome</keyword>